<keyword evidence="3" id="KW-1185">Reference proteome</keyword>
<keyword evidence="1" id="KW-0472">Membrane</keyword>
<reference evidence="2 3" key="1">
    <citation type="submission" date="2017-03" db="EMBL/GenBank/DDBJ databases">
        <title>Genome sequence of Methanobrevibacter wosei.</title>
        <authorList>
            <person name="Poehlein A."/>
            <person name="Seedorf H."/>
            <person name="Daniel R."/>
        </authorList>
    </citation>
    <scope>NUCLEOTIDE SEQUENCE [LARGE SCALE GENOMIC DNA]</scope>
    <source>
        <strain evidence="2 3">DSM 11979</strain>
    </source>
</reference>
<comment type="caution">
    <text evidence="2">The sequence shown here is derived from an EMBL/GenBank/DDBJ whole genome shotgun (WGS) entry which is preliminary data.</text>
</comment>
<evidence type="ECO:0000313" key="3">
    <source>
        <dbReference type="Proteomes" id="UP000245577"/>
    </source>
</evidence>
<keyword evidence="1" id="KW-0812">Transmembrane</keyword>
<evidence type="ECO:0000256" key="1">
    <source>
        <dbReference type="SAM" id="Phobius"/>
    </source>
</evidence>
<organism evidence="2 3">
    <name type="scientific">Methanobrevibacter woesei</name>
    <dbReference type="NCBI Taxonomy" id="190976"/>
    <lineage>
        <taxon>Archaea</taxon>
        <taxon>Methanobacteriati</taxon>
        <taxon>Methanobacteriota</taxon>
        <taxon>Methanomada group</taxon>
        <taxon>Methanobacteria</taxon>
        <taxon>Methanobacteriales</taxon>
        <taxon>Methanobacteriaceae</taxon>
        <taxon>Methanobrevibacter</taxon>
    </lineage>
</organism>
<sequence>MIEHILNSKKVERAIFLIVILVSLLFNDPIEIRIILPFLILICYKRCLFGETNENSLEYMLKNSKIDFILTLVLIVEFFGFIVLM</sequence>
<feature type="transmembrane region" description="Helical" evidence="1">
    <location>
        <begin position="15"/>
        <end position="44"/>
    </location>
</feature>
<evidence type="ECO:0000313" key="2">
    <source>
        <dbReference type="EMBL" id="PWB85682.1"/>
    </source>
</evidence>
<feature type="transmembrane region" description="Helical" evidence="1">
    <location>
        <begin position="65"/>
        <end position="84"/>
    </location>
</feature>
<accession>A0A2U1S6I3</accession>
<dbReference type="EMBL" id="MZGU01000004">
    <property type="protein sequence ID" value="PWB85682.1"/>
    <property type="molecule type" value="Genomic_DNA"/>
</dbReference>
<proteinExistence type="predicted"/>
<protein>
    <submittedName>
        <fullName evidence="2">Uncharacterized protein</fullName>
    </submittedName>
</protein>
<gene>
    <name evidence="2" type="ORF">MBBWO_05170</name>
</gene>
<dbReference type="AlphaFoldDB" id="A0A2U1S6I3"/>
<dbReference type="RefSeq" id="WP_116669336.1">
    <property type="nucleotide sequence ID" value="NZ_MZGU01000004.1"/>
</dbReference>
<name>A0A2U1S6I3_9EURY</name>
<dbReference type="Proteomes" id="UP000245577">
    <property type="component" value="Unassembled WGS sequence"/>
</dbReference>
<keyword evidence="1" id="KW-1133">Transmembrane helix</keyword>